<dbReference type="Pfam" id="PF08100">
    <property type="entry name" value="Dimerisation"/>
    <property type="match status" value="1"/>
</dbReference>
<dbReference type="InterPro" id="IPR029063">
    <property type="entry name" value="SAM-dependent_MTases_sf"/>
</dbReference>
<dbReference type="InterPro" id="IPR036390">
    <property type="entry name" value="WH_DNA-bd_sf"/>
</dbReference>
<evidence type="ECO:0000256" key="3">
    <source>
        <dbReference type="ARBA" id="ARBA00022691"/>
    </source>
</evidence>
<organism evidence="6 7">
    <name type="scientific">Streptomyces fructofermentans</name>
    <dbReference type="NCBI Taxonomy" id="152141"/>
    <lineage>
        <taxon>Bacteria</taxon>
        <taxon>Bacillati</taxon>
        <taxon>Actinomycetota</taxon>
        <taxon>Actinomycetes</taxon>
        <taxon>Kitasatosporales</taxon>
        <taxon>Streptomycetaceae</taxon>
        <taxon>Streptomyces</taxon>
    </lineage>
</organism>
<protein>
    <recommendedName>
        <fullName evidence="8">O-methyltransferase</fullName>
    </recommendedName>
</protein>
<feature type="domain" description="O-methyltransferase C-terminal" evidence="4">
    <location>
        <begin position="145"/>
        <end position="314"/>
    </location>
</feature>
<dbReference type="PIRSF" id="PIRSF005739">
    <property type="entry name" value="O-mtase"/>
    <property type="match status" value="1"/>
</dbReference>
<keyword evidence="1" id="KW-0489">Methyltransferase</keyword>
<comment type="caution">
    <text evidence="6">The sequence shown here is derived from an EMBL/GenBank/DDBJ whole genome shotgun (WGS) entry which is preliminary data.</text>
</comment>
<sequence>MTRPQPTAQPVDSTDPKGAKALSSQATLARLREYMVGPSRFMTLLSCFELGIVDTLRARPGLNAAELGTAVSAKPDAVEQLLFLLVKEGFVAHDEDSGGYRLDALADVAESDLKRALAYMNLIKVTALRQLFYLTDSARTGTLVGLKELYGAEGTLYDAVADHQDLNDSWLTLMNTVTANIDPWFFANVDIPAGAQVLDLAGNTGLGAIHTYRHKTSPGLRVTTFDLPDKESEALENFRAQGLQEHLSFIGGNVFDEIPGGFDVVLIKHFLDMFDKDEVLKILSGVNAALEPGGQVHILVPVYPEDIKDTDNYNVDFFPAFFLGAAMGQGGPQKLSVYTSWLEQSGFKVTKAVTKNAAEIPPDVIPVQAILSATKIA</sequence>
<keyword evidence="7" id="KW-1185">Reference proteome</keyword>
<dbReference type="Proteomes" id="UP000645555">
    <property type="component" value="Unassembled WGS sequence"/>
</dbReference>
<keyword evidence="2" id="KW-0808">Transferase</keyword>
<evidence type="ECO:0000259" key="5">
    <source>
        <dbReference type="Pfam" id="PF08100"/>
    </source>
</evidence>
<dbReference type="InterPro" id="IPR001077">
    <property type="entry name" value="COMT_C"/>
</dbReference>
<evidence type="ECO:0008006" key="8">
    <source>
        <dbReference type="Google" id="ProtNLM"/>
    </source>
</evidence>
<dbReference type="InterPro" id="IPR016461">
    <property type="entry name" value="COMT-like"/>
</dbReference>
<dbReference type="Gene3D" id="3.40.50.150">
    <property type="entry name" value="Vaccinia Virus protein VP39"/>
    <property type="match status" value="1"/>
</dbReference>
<dbReference type="GO" id="GO:0032259">
    <property type="term" value="P:methylation"/>
    <property type="evidence" value="ECO:0007669"/>
    <property type="project" value="UniProtKB-KW"/>
</dbReference>
<dbReference type="Gene3D" id="1.10.10.10">
    <property type="entry name" value="Winged helix-like DNA-binding domain superfamily/Winged helix DNA-binding domain"/>
    <property type="match status" value="1"/>
</dbReference>
<dbReference type="SUPFAM" id="SSF46785">
    <property type="entry name" value="Winged helix' DNA-binding domain"/>
    <property type="match status" value="1"/>
</dbReference>
<keyword evidence="3" id="KW-0949">S-adenosyl-L-methionine</keyword>
<gene>
    <name evidence="6" type="ORF">GCM10010515_70650</name>
</gene>
<dbReference type="PANTHER" id="PTHR11746">
    <property type="entry name" value="O-METHYLTRANSFERASE"/>
    <property type="match status" value="1"/>
</dbReference>
<dbReference type="GO" id="GO:0046983">
    <property type="term" value="F:protein dimerization activity"/>
    <property type="evidence" value="ECO:0007669"/>
    <property type="project" value="InterPro"/>
</dbReference>
<reference evidence="6" key="1">
    <citation type="journal article" date="2014" name="Int. J. Syst. Evol. Microbiol.">
        <title>Complete genome sequence of Corynebacterium casei LMG S-19264T (=DSM 44701T), isolated from a smear-ripened cheese.</title>
        <authorList>
            <consortium name="US DOE Joint Genome Institute (JGI-PGF)"/>
            <person name="Walter F."/>
            <person name="Albersmeier A."/>
            <person name="Kalinowski J."/>
            <person name="Ruckert C."/>
        </authorList>
    </citation>
    <scope>NUCLEOTIDE SEQUENCE</scope>
    <source>
        <strain evidence="6">JCM 4956</strain>
    </source>
</reference>
<evidence type="ECO:0000256" key="1">
    <source>
        <dbReference type="ARBA" id="ARBA00022603"/>
    </source>
</evidence>
<dbReference type="EMBL" id="BMWD01000039">
    <property type="protein sequence ID" value="GGX93616.1"/>
    <property type="molecule type" value="Genomic_DNA"/>
</dbReference>
<dbReference type="SUPFAM" id="SSF53335">
    <property type="entry name" value="S-adenosyl-L-methionine-dependent methyltransferases"/>
    <property type="match status" value="1"/>
</dbReference>
<reference evidence="6" key="2">
    <citation type="submission" date="2020-09" db="EMBL/GenBank/DDBJ databases">
        <authorList>
            <person name="Sun Q."/>
            <person name="Ohkuma M."/>
        </authorList>
    </citation>
    <scope>NUCLEOTIDE SEQUENCE</scope>
    <source>
        <strain evidence="6">JCM 4956</strain>
    </source>
</reference>
<proteinExistence type="predicted"/>
<accession>A0A918NT80</accession>
<evidence type="ECO:0000313" key="6">
    <source>
        <dbReference type="EMBL" id="GGX93616.1"/>
    </source>
</evidence>
<name>A0A918NT80_9ACTN</name>
<dbReference type="GO" id="GO:0008171">
    <property type="term" value="F:O-methyltransferase activity"/>
    <property type="evidence" value="ECO:0007669"/>
    <property type="project" value="InterPro"/>
</dbReference>
<feature type="domain" description="O-methyltransferase dimerisation" evidence="5">
    <location>
        <begin position="35"/>
        <end position="107"/>
    </location>
</feature>
<dbReference type="AlphaFoldDB" id="A0A918NT80"/>
<evidence type="ECO:0000259" key="4">
    <source>
        <dbReference type="Pfam" id="PF00891"/>
    </source>
</evidence>
<dbReference type="Gene3D" id="1.20.58.1390">
    <property type="match status" value="1"/>
</dbReference>
<evidence type="ECO:0000256" key="2">
    <source>
        <dbReference type="ARBA" id="ARBA00022679"/>
    </source>
</evidence>
<dbReference type="Pfam" id="PF00891">
    <property type="entry name" value="Methyltransf_2"/>
    <property type="match status" value="1"/>
</dbReference>
<evidence type="ECO:0000313" key="7">
    <source>
        <dbReference type="Proteomes" id="UP000645555"/>
    </source>
</evidence>
<dbReference type="PROSITE" id="PS51683">
    <property type="entry name" value="SAM_OMT_II"/>
    <property type="match status" value="1"/>
</dbReference>
<dbReference type="InterPro" id="IPR012967">
    <property type="entry name" value="COMT_dimerisation"/>
</dbReference>
<dbReference type="InterPro" id="IPR036388">
    <property type="entry name" value="WH-like_DNA-bd_sf"/>
</dbReference>